<keyword evidence="2" id="KW-0472">Membrane</keyword>
<dbReference type="SUPFAM" id="SSF56524">
    <property type="entry name" value="Oxidoreductase molybdopterin-binding domain"/>
    <property type="match status" value="1"/>
</dbReference>
<feature type="transmembrane region" description="Helical" evidence="2">
    <location>
        <begin position="129"/>
        <end position="151"/>
    </location>
</feature>
<protein>
    <submittedName>
        <fullName evidence="4">DMSO/TMAO reductase YedYZ molybdopterin-dependent catalytic subunit</fullName>
    </submittedName>
</protein>
<dbReference type="PRINTS" id="PR00407">
    <property type="entry name" value="EUMOPTERIN"/>
</dbReference>
<dbReference type="Gene3D" id="3.90.420.10">
    <property type="entry name" value="Oxidoreductase, molybdopterin-binding domain"/>
    <property type="match status" value="1"/>
</dbReference>
<dbReference type="AlphaFoldDB" id="A0A7Z0ENY1"/>
<feature type="compositionally biased region" description="Acidic residues" evidence="1">
    <location>
        <begin position="209"/>
        <end position="220"/>
    </location>
</feature>
<dbReference type="GO" id="GO:0020037">
    <property type="term" value="F:heme binding"/>
    <property type="evidence" value="ECO:0007669"/>
    <property type="project" value="TreeGrafter"/>
</dbReference>
<feature type="region of interest" description="Disordered" evidence="1">
    <location>
        <begin position="262"/>
        <end position="281"/>
    </location>
</feature>
<organism evidence="4 5">
    <name type="scientific">Nocardiopsis aegyptia</name>
    <dbReference type="NCBI Taxonomy" id="220378"/>
    <lineage>
        <taxon>Bacteria</taxon>
        <taxon>Bacillati</taxon>
        <taxon>Actinomycetota</taxon>
        <taxon>Actinomycetes</taxon>
        <taxon>Streptosporangiales</taxon>
        <taxon>Nocardiopsidaceae</taxon>
        <taxon>Nocardiopsis</taxon>
    </lineage>
</organism>
<feature type="domain" description="Oxidoreductase molybdopterin-binding" evidence="3">
    <location>
        <begin position="306"/>
        <end position="465"/>
    </location>
</feature>
<dbReference type="PANTHER" id="PTHR19372:SF7">
    <property type="entry name" value="SULFITE OXIDASE, MITOCHONDRIAL"/>
    <property type="match status" value="1"/>
</dbReference>
<dbReference type="EMBL" id="JACCFS010000001">
    <property type="protein sequence ID" value="NYJ35307.1"/>
    <property type="molecule type" value="Genomic_DNA"/>
</dbReference>
<dbReference type="PANTHER" id="PTHR19372">
    <property type="entry name" value="SULFITE REDUCTASE"/>
    <property type="match status" value="1"/>
</dbReference>
<gene>
    <name evidence="4" type="ORF">HNR10_003188</name>
</gene>
<dbReference type="InterPro" id="IPR000572">
    <property type="entry name" value="OxRdtase_Mopterin-bd_dom"/>
</dbReference>
<feature type="region of interest" description="Disordered" evidence="1">
    <location>
        <begin position="560"/>
        <end position="587"/>
    </location>
</feature>
<keyword evidence="2" id="KW-1133">Transmembrane helix</keyword>
<dbReference type="SUPFAM" id="SSF81296">
    <property type="entry name" value="E set domains"/>
    <property type="match status" value="1"/>
</dbReference>
<dbReference type="GO" id="GO:0008482">
    <property type="term" value="F:sulfite oxidase activity"/>
    <property type="evidence" value="ECO:0007669"/>
    <property type="project" value="TreeGrafter"/>
</dbReference>
<sequence>MFDTTRTTARVPAAVAGLVAAGAAVSVAEVVALVMGRSDVTPLLAVGDATVDLTPLPVKQFAVDTFGTADKLALFIGMGAIMVAAAALLGAAAGRRRSIGGVGIAAFAVVGLAAVLTRPGAGVLDTVPTLVGIAACYLVLTLLLNVGASYAPGGAPGERADSGALRRDGGAGGTGGGSGAAAVDEAGGVAVEDADPGVVHAGGARGDGEADGAEEAEEAEDHSPGFDRRRFVLVAGTAAALSAGAGTAARMLAASGPGTRTGVGDISLPRPADPAAPVPDGADLELDGLSSFFTPNEDFYRIDTALSVPRLDASTWSLRIRGNGVEERTYTYNDLLNRSDLVERDITIACVSNPVGGDLIGNARWIGIPLRTLLEELGVVPPSRGGPADQLVSRSSDGMTIGTPVEDVMDGRDAMLALGMNGEPLPYDHGFPVRMVVPGLYGYVSACKWLVEMELTTFDAFDAYWVPRGWSARGPIKTQSRIETPRDGGALEGGTTVPVAGVAWAQTTGIDRVEVSIDGGEWREAELAEEDTTDTWRQWVYQWDAEPGDHEISVRATDRDGDVQTDEHAPPAPDGATGRHTVQVTVA</sequence>
<name>A0A7Z0ENY1_9ACTN</name>
<evidence type="ECO:0000256" key="2">
    <source>
        <dbReference type="SAM" id="Phobius"/>
    </source>
</evidence>
<keyword evidence="2" id="KW-0812">Transmembrane</keyword>
<feature type="region of interest" description="Disordered" evidence="1">
    <location>
        <begin position="195"/>
        <end position="227"/>
    </location>
</feature>
<feature type="region of interest" description="Disordered" evidence="1">
    <location>
        <begin position="157"/>
        <end position="182"/>
    </location>
</feature>
<dbReference type="RefSeq" id="WP_179824389.1">
    <property type="nucleotide sequence ID" value="NZ_JACCFS010000001.1"/>
</dbReference>
<dbReference type="Pfam" id="PF17957">
    <property type="entry name" value="Big_7"/>
    <property type="match status" value="1"/>
</dbReference>
<dbReference type="Pfam" id="PF00174">
    <property type="entry name" value="Oxidored_molyb"/>
    <property type="match status" value="1"/>
</dbReference>
<evidence type="ECO:0000313" key="5">
    <source>
        <dbReference type="Proteomes" id="UP000572051"/>
    </source>
</evidence>
<dbReference type="GO" id="GO:0043546">
    <property type="term" value="F:molybdopterin cofactor binding"/>
    <property type="evidence" value="ECO:0007669"/>
    <property type="project" value="TreeGrafter"/>
</dbReference>
<dbReference type="Gene3D" id="2.60.40.650">
    <property type="match status" value="1"/>
</dbReference>
<feature type="compositionally biased region" description="Gly residues" evidence="1">
    <location>
        <begin position="170"/>
        <end position="179"/>
    </location>
</feature>
<feature type="transmembrane region" description="Helical" evidence="2">
    <location>
        <begin position="12"/>
        <end position="35"/>
    </location>
</feature>
<feature type="transmembrane region" description="Helical" evidence="2">
    <location>
        <begin position="72"/>
        <end position="92"/>
    </location>
</feature>
<dbReference type="InterPro" id="IPR008335">
    <property type="entry name" value="Mopterin_OxRdtase_euk"/>
</dbReference>
<comment type="caution">
    <text evidence="4">The sequence shown here is derived from an EMBL/GenBank/DDBJ whole genome shotgun (WGS) entry which is preliminary data.</text>
</comment>
<dbReference type="InterPro" id="IPR014756">
    <property type="entry name" value="Ig_E-set"/>
</dbReference>
<accession>A0A7Z0ENY1</accession>
<evidence type="ECO:0000313" key="4">
    <source>
        <dbReference type="EMBL" id="NYJ35307.1"/>
    </source>
</evidence>
<feature type="transmembrane region" description="Helical" evidence="2">
    <location>
        <begin position="231"/>
        <end position="253"/>
    </location>
</feature>
<feature type="transmembrane region" description="Helical" evidence="2">
    <location>
        <begin position="99"/>
        <end position="117"/>
    </location>
</feature>
<keyword evidence="5" id="KW-1185">Reference proteome</keyword>
<proteinExistence type="predicted"/>
<dbReference type="InterPro" id="IPR036374">
    <property type="entry name" value="OxRdtase_Mopterin-bd_sf"/>
</dbReference>
<dbReference type="Proteomes" id="UP000572051">
    <property type="component" value="Unassembled WGS sequence"/>
</dbReference>
<feature type="compositionally biased region" description="Basic and acidic residues" evidence="1">
    <location>
        <begin position="560"/>
        <end position="569"/>
    </location>
</feature>
<dbReference type="GO" id="GO:0006790">
    <property type="term" value="P:sulfur compound metabolic process"/>
    <property type="evidence" value="ECO:0007669"/>
    <property type="project" value="TreeGrafter"/>
</dbReference>
<evidence type="ECO:0000256" key="1">
    <source>
        <dbReference type="SAM" id="MobiDB-lite"/>
    </source>
</evidence>
<evidence type="ECO:0000259" key="3">
    <source>
        <dbReference type="Pfam" id="PF00174"/>
    </source>
</evidence>
<feature type="compositionally biased region" description="Basic and acidic residues" evidence="1">
    <location>
        <begin position="158"/>
        <end position="169"/>
    </location>
</feature>
<reference evidence="4 5" key="1">
    <citation type="submission" date="2020-07" db="EMBL/GenBank/DDBJ databases">
        <title>Sequencing the genomes of 1000 actinobacteria strains.</title>
        <authorList>
            <person name="Klenk H.-P."/>
        </authorList>
    </citation>
    <scope>NUCLEOTIDE SEQUENCE [LARGE SCALE GENOMIC DNA]</scope>
    <source>
        <strain evidence="4 5">DSM 44442</strain>
    </source>
</reference>